<dbReference type="InParanoid" id="A0A177CG38"/>
<organism evidence="1 2">
    <name type="scientific">Paraphaeosphaeria sporulosa</name>
    <dbReference type="NCBI Taxonomy" id="1460663"/>
    <lineage>
        <taxon>Eukaryota</taxon>
        <taxon>Fungi</taxon>
        <taxon>Dikarya</taxon>
        <taxon>Ascomycota</taxon>
        <taxon>Pezizomycotina</taxon>
        <taxon>Dothideomycetes</taxon>
        <taxon>Pleosporomycetidae</taxon>
        <taxon>Pleosporales</taxon>
        <taxon>Massarineae</taxon>
        <taxon>Didymosphaeriaceae</taxon>
        <taxon>Paraphaeosphaeria</taxon>
    </lineage>
</organism>
<dbReference type="AlphaFoldDB" id="A0A177CG38"/>
<dbReference type="RefSeq" id="XP_018036566.1">
    <property type="nucleotide sequence ID" value="XM_018178500.1"/>
</dbReference>
<dbReference type="GeneID" id="28761986"/>
<proteinExistence type="predicted"/>
<dbReference type="EMBL" id="KV441552">
    <property type="protein sequence ID" value="OAG06201.1"/>
    <property type="molecule type" value="Genomic_DNA"/>
</dbReference>
<keyword evidence="2" id="KW-1185">Reference proteome</keyword>
<gene>
    <name evidence="1" type="ORF">CC84DRAFT_1164518</name>
</gene>
<reference evidence="1 2" key="1">
    <citation type="submission" date="2016-05" db="EMBL/GenBank/DDBJ databases">
        <title>Comparative analysis of secretome profiles of manganese(II)-oxidizing ascomycete fungi.</title>
        <authorList>
            <consortium name="DOE Joint Genome Institute"/>
            <person name="Zeiner C.A."/>
            <person name="Purvine S.O."/>
            <person name="Zink E.M."/>
            <person name="Wu S."/>
            <person name="Pasa-Tolic L."/>
            <person name="Chaput D.L."/>
            <person name="Haridas S."/>
            <person name="Grigoriev I.V."/>
            <person name="Santelli C.M."/>
            <person name="Hansel C.M."/>
        </authorList>
    </citation>
    <scope>NUCLEOTIDE SEQUENCE [LARGE SCALE GENOMIC DNA]</scope>
    <source>
        <strain evidence="1 2">AP3s5-JAC2a</strain>
    </source>
</reference>
<name>A0A177CG38_9PLEO</name>
<evidence type="ECO:0000313" key="2">
    <source>
        <dbReference type="Proteomes" id="UP000077069"/>
    </source>
</evidence>
<protein>
    <submittedName>
        <fullName evidence="1">Uncharacterized protein</fullName>
    </submittedName>
</protein>
<sequence>MQHAAVGAQCLLIHDVAHGIRSRTSTAGAYYVRALAGSGLTTAHLPSMVRMNSCMPSQYVDLPEPERPDDELGEGHGWTSAMKDKCLSIGSTGQEEQEMKTVAHLLSLHFRNIPHSTPPKLS</sequence>
<evidence type="ECO:0000313" key="1">
    <source>
        <dbReference type="EMBL" id="OAG06201.1"/>
    </source>
</evidence>
<dbReference type="Proteomes" id="UP000077069">
    <property type="component" value="Unassembled WGS sequence"/>
</dbReference>
<accession>A0A177CG38</accession>